<feature type="transmembrane region" description="Helical" evidence="1">
    <location>
        <begin position="150"/>
        <end position="168"/>
    </location>
</feature>
<reference evidence="4" key="2">
    <citation type="submission" date="2008-08" db="EMBL/GenBank/DDBJ databases">
        <authorList>
            <consortium name="Diatom Consortium"/>
            <person name="Grigoriev I."/>
            <person name="Grimwood J."/>
            <person name="Kuo A."/>
            <person name="Otillar R.P."/>
            <person name="Salamov A."/>
            <person name="Detter J.C."/>
            <person name="Lindquist E."/>
            <person name="Shapiro H."/>
            <person name="Lucas S."/>
            <person name="Glavina del Rio T."/>
            <person name="Pitluck S."/>
            <person name="Rokhsar D."/>
            <person name="Bowler C."/>
        </authorList>
    </citation>
    <scope>GENOME REANNOTATION</scope>
    <source>
        <strain evidence="4">CCAP 1055/1</strain>
    </source>
</reference>
<dbReference type="Pfam" id="PF02517">
    <property type="entry name" value="Rce1-like"/>
    <property type="match status" value="1"/>
</dbReference>
<dbReference type="InterPro" id="IPR003675">
    <property type="entry name" value="Rce1/LyrA-like_dom"/>
</dbReference>
<dbReference type="PaxDb" id="2850-Phatr48029"/>
<name>B7G5Q7_PHATC</name>
<dbReference type="OrthoDB" id="496858at2759"/>
<dbReference type="GO" id="GO:0004175">
    <property type="term" value="F:endopeptidase activity"/>
    <property type="evidence" value="ECO:0007669"/>
    <property type="project" value="UniProtKB-ARBA"/>
</dbReference>
<accession>B7G5Q7</accession>
<dbReference type="PANTHER" id="PTHR43592:SF15">
    <property type="entry name" value="CAAX AMINO TERMINAL PROTEASE FAMILY PROTEIN"/>
    <property type="match status" value="1"/>
</dbReference>
<feature type="domain" description="CAAX prenyl protease 2/Lysostaphin resistance protein A-like" evidence="2">
    <location>
        <begin position="199"/>
        <end position="286"/>
    </location>
</feature>
<dbReference type="EMBL" id="CM000617">
    <property type="protein sequence ID" value="EEC46196.1"/>
    <property type="molecule type" value="Genomic_DNA"/>
</dbReference>
<dbReference type="GeneID" id="7203246"/>
<organism evidence="3 4">
    <name type="scientific">Phaeodactylum tricornutum (strain CCAP 1055/1)</name>
    <dbReference type="NCBI Taxonomy" id="556484"/>
    <lineage>
        <taxon>Eukaryota</taxon>
        <taxon>Sar</taxon>
        <taxon>Stramenopiles</taxon>
        <taxon>Ochrophyta</taxon>
        <taxon>Bacillariophyta</taxon>
        <taxon>Bacillariophyceae</taxon>
        <taxon>Bacillariophycidae</taxon>
        <taxon>Naviculales</taxon>
        <taxon>Phaeodactylaceae</taxon>
        <taxon>Phaeodactylum</taxon>
    </lineage>
</organism>
<gene>
    <name evidence="3" type="ORF">PHATRDRAFT_48029</name>
</gene>
<dbReference type="eggNOG" id="ENOG502SBFQ">
    <property type="taxonomic scope" value="Eukaryota"/>
</dbReference>
<evidence type="ECO:0000313" key="3">
    <source>
        <dbReference type="EMBL" id="EEC46196.1"/>
    </source>
</evidence>
<feature type="transmembrane region" description="Helical" evidence="1">
    <location>
        <begin position="110"/>
        <end position="130"/>
    </location>
</feature>
<evidence type="ECO:0000313" key="4">
    <source>
        <dbReference type="Proteomes" id="UP000000759"/>
    </source>
</evidence>
<keyword evidence="1" id="KW-0472">Membrane</keyword>
<dbReference type="InParanoid" id="B7G5Q7"/>
<keyword evidence="1" id="KW-1133">Transmembrane helix</keyword>
<evidence type="ECO:0000259" key="2">
    <source>
        <dbReference type="Pfam" id="PF02517"/>
    </source>
</evidence>
<feature type="transmembrane region" description="Helical" evidence="1">
    <location>
        <begin position="230"/>
        <end position="246"/>
    </location>
</feature>
<evidence type="ECO:0000256" key="1">
    <source>
        <dbReference type="SAM" id="Phobius"/>
    </source>
</evidence>
<feature type="transmembrane region" description="Helical" evidence="1">
    <location>
        <begin position="188"/>
        <end position="210"/>
    </location>
</feature>
<dbReference type="RefSeq" id="XP_002182295.1">
    <property type="nucleotide sequence ID" value="XM_002182259.1"/>
</dbReference>
<reference evidence="3 4" key="1">
    <citation type="journal article" date="2008" name="Nature">
        <title>The Phaeodactylum genome reveals the evolutionary history of diatom genomes.</title>
        <authorList>
            <person name="Bowler C."/>
            <person name="Allen A.E."/>
            <person name="Badger J.H."/>
            <person name="Grimwood J."/>
            <person name="Jabbari K."/>
            <person name="Kuo A."/>
            <person name="Maheswari U."/>
            <person name="Martens C."/>
            <person name="Maumus F."/>
            <person name="Otillar R.P."/>
            <person name="Rayko E."/>
            <person name="Salamov A."/>
            <person name="Vandepoele K."/>
            <person name="Beszteri B."/>
            <person name="Gruber A."/>
            <person name="Heijde M."/>
            <person name="Katinka M."/>
            <person name="Mock T."/>
            <person name="Valentin K."/>
            <person name="Verret F."/>
            <person name="Berges J.A."/>
            <person name="Brownlee C."/>
            <person name="Cadoret J.P."/>
            <person name="Chiovitti A."/>
            <person name="Choi C.J."/>
            <person name="Coesel S."/>
            <person name="De Martino A."/>
            <person name="Detter J.C."/>
            <person name="Durkin C."/>
            <person name="Falciatore A."/>
            <person name="Fournet J."/>
            <person name="Haruta M."/>
            <person name="Huysman M.J."/>
            <person name="Jenkins B.D."/>
            <person name="Jiroutova K."/>
            <person name="Jorgensen R.E."/>
            <person name="Joubert Y."/>
            <person name="Kaplan A."/>
            <person name="Kroger N."/>
            <person name="Kroth P.G."/>
            <person name="La Roche J."/>
            <person name="Lindquist E."/>
            <person name="Lommer M."/>
            <person name="Martin-Jezequel V."/>
            <person name="Lopez P.J."/>
            <person name="Lucas S."/>
            <person name="Mangogna M."/>
            <person name="McGinnis K."/>
            <person name="Medlin L.K."/>
            <person name="Montsant A."/>
            <person name="Oudot-Le Secq M.P."/>
            <person name="Napoli C."/>
            <person name="Obornik M."/>
            <person name="Parker M.S."/>
            <person name="Petit J.L."/>
            <person name="Porcel B.M."/>
            <person name="Poulsen N."/>
            <person name="Robison M."/>
            <person name="Rychlewski L."/>
            <person name="Rynearson T.A."/>
            <person name="Schmutz J."/>
            <person name="Shapiro H."/>
            <person name="Siaut M."/>
            <person name="Stanley M."/>
            <person name="Sussman M.R."/>
            <person name="Taylor A.R."/>
            <person name="Vardi A."/>
            <person name="von Dassow P."/>
            <person name="Vyverman W."/>
            <person name="Willis A."/>
            <person name="Wyrwicz L.S."/>
            <person name="Rokhsar D.S."/>
            <person name="Weissenbach J."/>
            <person name="Armbrust E.V."/>
            <person name="Green B.R."/>
            <person name="Van de Peer Y."/>
            <person name="Grigoriev I.V."/>
        </authorList>
    </citation>
    <scope>NUCLEOTIDE SEQUENCE [LARGE SCALE GENOMIC DNA]</scope>
    <source>
        <strain evidence="3 4">CCAP 1055/1</strain>
    </source>
</reference>
<protein>
    <recommendedName>
        <fullName evidence="2">CAAX prenyl protease 2/Lysostaphin resistance protein A-like domain-containing protein</fullName>
    </recommendedName>
</protein>
<keyword evidence="4" id="KW-1185">Reference proteome</keyword>
<dbReference type="AlphaFoldDB" id="B7G5Q7"/>
<dbReference type="KEGG" id="pti:PHATRDRAFT_48029"/>
<dbReference type="PANTHER" id="PTHR43592">
    <property type="entry name" value="CAAX AMINO TERMINAL PROTEASE"/>
    <property type="match status" value="1"/>
</dbReference>
<sequence>MSETSRKRTFGTLVTKKSASAIVVVRLDIRFPELPDQYPRKALLLDHEVGRRRNGLKKDPTRKGYYAGLENEHARTSTALFQRNALPEEGDEGPSSLPQQDDLFDGRTTLILVGGQSLLIVAAAIAAAILQTPNWGFGPNIVFDLKSIGGGFLLALPLGGLAAALDLIEDRFPALQDVTKATQRSILALMGGTFKPLFAFFTALALGLAAGFGEEMLFRGILQYELANRFGPVLAVGAASIVFGALHAVTPLYAFLATLASVYFGAIYLAFDNLAVPIWCHTIYDVGALYYAHWTVCQLTQQERNEIAFWEGPGK</sequence>
<dbReference type="Proteomes" id="UP000000759">
    <property type="component" value="Chromosome 15"/>
</dbReference>
<proteinExistence type="predicted"/>
<keyword evidence="1" id="KW-0812">Transmembrane</keyword>
<dbReference type="GO" id="GO:0080120">
    <property type="term" value="P:CAAX-box protein maturation"/>
    <property type="evidence" value="ECO:0007669"/>
    <property type="project" value="UniProtKB-ARBA"/>
</dbReference>